<feature type="compositionally biased region" description="Low complexity" evidence="1">
    <location>
        <begin position="834"/>
        <end position="848"/>
    </location>
</feature>
<comment type="caution">
    <text evidence="2">The sequence shown here is derived from an EMBL/GenBank/DDBJ whole genome shotgun (WGS) entry which is preliminary data.</text>
</comment>
<name>A0A2A2K4U0_9BILA</name>
<proteinExistence type="predicted"/>
<accession>A0A2A2K4U0</accession>
<dbReference type="AlphaFoldDB" id="A0A2A2K4U0"/>
<reference evidence="2 3" key="1">
    <citation type="journal article" date="2017" name="Curr. Biol.">
        <title>Genome architecture and evolution of a unichromosomal asexual nematode.</title>
        <authorList>
            <person name="Fradin H."/>
            <person name="Zegar C."/>
            <person name="Gutwein M."/>
            <person name="Lucas J."/>
            <person name="Kovtun M."/>
            <person name="Corcoran D."/>
            <person name="Baugh L.R."/>
            <person name="Kiontke K."/>
            <person name="Gunsalus K."/>
            <person name="Fitch D.H."/>
            <person name="Piano F."/>
        </authorList>
    </citation>
    <scope>NUCLEOTIDE SEQUENCE [LARGE SCALE GENOMIC DNA]</scope>
    <source>
        <strain evidence="2">PF1309</strain>
    </source>
</reference>
<feature type="region of interest" description="Disordered" evidence="1">
    <location>
        <begin position="359"/>
        <end position="378"/>
    </location>
</feature>
<evidence type="ECO:0000256" key="1">
    <source>
        <dbReference type="SAM" id="MobiDB-lite"/>
    </source>
</evidence>
<dbReference type="EMBL" id="LIAE01009663">
    <property type="protein sequence ID" value="PAV68925.1"/>
    <property type="molecule type" value="Genomic_DNA"/>
</dbReference>
<gene>
    <name evidence="2" type="ORF">WR25_26031</name>
</gene>
<protein>
    <submittedName>
        <fullName evidence="2">Uncharacterized protein</fullName>
    </submittedName>
</protein>
<dbReference type="Proteomes" id="UP000218231">
    <property type="component" value="Unassembled WGS sequence"/>
</dbReference>
<feature type="region of interest" description="Disordered" evidence="1">
    <location>
        <begin position="508"/>
        <end position="529"/>
    </location>
</feature>
<evidence type="ECO:0000313" key="3">
    <source>
        <dbReference type="Proteomes" id="UP000218231"/>
    </source>
</evidence>
<feature type="region of interest" description="Disordered" evidence="1">
    <location>
        <begin position="813"/>
        <end position="861"/>
    </location>
</feature>
<keyword evidence="3" id="KW-1185">Reference proteome</keyword>
<evidence type="ECO:0000313" key="2">
    <source>
        <dbReference type="EMBL" id="PAV68925.1"/>
    </source>
</evidence>
<organism evidence="2 3">
    <name type="scientific">Diploscapter pachys</name>
    <dbReference type="NCBI Taxonomy" id="2018661"/>
    <lineage>
        <taxon>Eukaryota</taxon>
        <taxon>Metazoa</taxon>
        <taxon>Ecdysozoa</taxon>
        <taxon>Nematoda</taxon>
        <taxon>Chromadorea</taxon>
        <taxon>Rhabditida</taxon>
        <taxon>Rhabditina</taxon>
        <taxon>Rhabditomorpha</taxon>
        <taxon>Rhabditoidea</taxon>
        <taxon>Rhabditidae</taxon>
        <taxon>Diploscapter</taxon>
    </lineage>
</organism>
<sequence>MDVHAAIEAIRRDEPALGKHHDRRGLGAGMGVDQVEKVPCRITADIVGRQDHETARPARGSRLVARLGPASWKRPAGHRRDRRGRQIVAAQVGGEGAPRGIEQVGAVPAAIGEAPVIGGTAFAERYVRGDAVRVMMRPARVCGIPAIGIAARTIPDIAIVVAPLQECDVAIVTASLLDLGLREGEVGRLALCPGFGRDRVVDDAHRGDPLAAARHARFHRRLCRQIGEACGRVRASTQDRPGRTVVLPAALRRSSVEGRGQRHPLCRVERRQIDLSRLVAPAHRGAVKPDQTVRPVPECDLALGTAHREDMAVDVVVAVFGTQQRVLENPGRAVPVDTVSGDDDAPASELARMKPVAVARPRKAARQRGGTGDADQFGDRLDTELVTGEQRLHQAVRVGFGQVDPAVQVREAPIVEQVEEALEHARSFRREQRMEGGAETVVAEREILVGAIGVEDVDRALGEPQHVRLPGSDGGCGEPCAGSRGLGGEGGGKVGMKDGEVGYRESAVAGRTRRHQRADDDGSGVDMIDDRHRSGVADRRAETRLDPAEVVVVGDGPEAAPCGRRAVARDQRAAIRLDLERIQRVEVGRPAELRAIFFGRTGTKVDRVGHGGGSPSIQYRIDHPFPLPFATPGQAGSAGNEPPGSKLRFAIRLPERLQPVGFETDGKVGWKAGPARRDRHRLAGVGKLADRGAVPCHGLFLAGEVGMRTQHLYEEGLHRPVPSDEDGGRAIEAGELVAAHGDNLLVRLQACSIQGATDAALAQSPVAVKDGIGKIAGEQIVEHRGLAGDLVRERVPVERVEEVLASLEVAGQPRDLGTRGGDGGIDVHGRSPVRRSSVPAAPQAPSARGRGGCGAQAVRGR</sequence>